<dbReference type="InterPro" id="IPR029016">
    <property type="entry name" value="GAF-like_dom_sf"/>
</dbReference>
<keyword evidence="3" id="KW-0804">Transcription</keyword>
<dbReference type="EMBL" id="SWDX01000003">
    <property type="protein sequence ID" value="TKC62394.1"/>
    <property type="molecule type" value="Genomic_DNA"/>
</dbReference>
<evidence type="ECO:0000259" key="4">
    <source>
        <dbReference type="PROSITE" id="PS51077"/>
    </source>
</evidence>
<sequence length="249" mass="28579">MYICSLLMKNMIQSVQRTFQILEYIAANGNFIRVNDVAKALELEKTTVYGFIKSLKELGYLEQDEMSPRYRITSKLECLYAPPFSLIELKQELRPILEKITAATHESSYLAIQMGYYYRHELKCEPNRAVKITLNMGRDYEMNTTAIGKAFLAYSEHLQRNLFDSQNDQSALTAEVANIKQIGYALDIGAYDPDLNCVAMPIFFKNKVIAVLCVSGPSYRFKREQFIETLKVMNILLGEQGKYTTQVKL</sequence>
<dbReference type="PANTHER" id="PTHR30136:SF35">
    <property type="entry name" value="HTH-TYPE TRANSCRIPTIONAL REGULATOR RV1719"/>
    <property type="match status" value="1"/>
</dbReference>
<evidence type="ECO:0000256" key="2">
    <source>
        <dbReference type="ARBA" id="ARBA00023125"/>
    </source>
</evidence>
<dbReference type="PROSITE" id="PS51078">
    <property type="entry name" value="ICLR_ED"/>
    <property type="match status" value="1"/>
</dbReference>
<dbReference type="Pfam" id="PF01614">
    <property type="entry name" value="IclR_C"/>
    <property type="match status" value="1"/>
</dbReference>
<dbReference type="Gene3D" id="3.30.450.40">
    <property type="match status" value="1"/>
</dbReference>
<reference evidence="6 7" key="1">
    <citation type="submission" date="2019-04" db="EMBL/GenBank/DDBJ databases">
        <title>Pedobacter sp. RP-1-16 sp. nov., isolated from Arctic soil.</title>
        <authorList>
            <person name="Dahal R.H."/>
            <person name="Kim D.-U."/>
        </authorList>
    </citation>
    <scope>NUCLEOTIDE SEQUENCE [LARGE SCALE GENOMIC DNA]</scope>
    <source>
        <strain evidence="6 7">RP-1-16</strain>
    </source>
</reference>
<feature type="domain" description="HTH iclR-type" evidence="4">
    <location>
        <begin position="12"/>
        <end position="74"/>
    </location>
</feature>
<dbReference type="SUPFAM" id="SSF46785">
    <property type="entry name" value="Winged helix' DNA-binding domain"/>
    <property type="match status" value="1"/>
</dbReference>
<dbReference type="SMART" id="SM00346">
    <property type="entry name" value="HTH_ICLR"/>
    <property type="match status" value="1"/>
</dbReference>
<evidence type="ECO:0000256" key="3">
    <source>
        <dbReference type="ARBA" id="ARBA00023163"/>
    </source>
</evidence>
<dbReference type="InterPro" id="IPR036388">
    <property type="entry name" value="WH-like_DNA-bd_sf"/>
</dbReference>
<dbReference type="InterPro" id="IPR005471">
    <property type="entry name" value="Tscrpt_reg_IclR_N"/>
</dbReference>
<dbReference type="PANTHER" id="PTHR30136">
    <property type="entry name" value="HELIX-TURN-HELIX TRANSCRIPTIONAL REGULATOR, ICLR FAMILY"/>
    <property type="match status" value="1"/>
</dbReference>
<name>A0A4U1GF96_9SPHI</name>
<gene>
    <name evidence="6" type="ORF">FBD94_09240</name>
</gene>
<evidence type="ECO:0000256" key="1">
    <source>
        <dbReference type="ARBA" id="ARBA00023015"/>
    </source>
</evidence>
<evidence type="ECO:0000313" key="7">
    <source>
        <dbReference type="Proteomes" id="UP000309594"/>
    </source>
</evidence>
<dbReference type="GO" id="GO:0003677">
    <property type="term" value="F:DNA binding"/>
    <property type="evidence" value="ECO:0007669"/>
    <property type="project" value="UniProtKB-KW"/>
</dbReference>
<dbReference type="GO" id="GO:0045892">
    <property type="term" value="P:negative regulation of DNA-templated transcription"/>
    <property type="evidence" value="ECO:0007669"/>
    <property type="project" value="TreeGrafter"/>
</dbReference>
<dbReference type="GO" id="GO:0003700">
    <property type="term" value="F:DNA-binding transcription factor activity"/>
    <property type="evidence" value="ECO:0007669"/>
    <property type="project" value="TreeGrafter"/>
</dbReference>
<dbReference type="Gene3D" id="1.10.10.10">
    <property type="entry name" value="Winged helix-like DNA-binding domain superfamily/Winged helix DNA-binding domain"/>
    <property type="match status" value="1"/>
</dbReference>
<dbReference type="AlphaFoldDB" id="A0A4U1GF96"/>
<protein>
    <submittedName>
        <fullName evidence="6">IclR family transcriptional regulator</fullName>
    </submittedName>
</protein>
<accession>A0A4U1GF96</accession>
<proteinExistence type="predicted"/>
<dbReference type="PROSITE" id="PS51077">
    <property type="entry name" value="HTH_ICLR"/>
    <property type="match status" value="1"/>
</dbReference>
<dbReference type="Proteomes" id="UP000309594">
    <property type="component" value="Unassembled WGS sequence"/>
</dbReference>
<evidence type="ECO:0000313" key="6">
    <source>
        <dbReference type="EMBL" id="TKC62394.1"/>
    </source>
</evidence>
<dbReference type="InterPro" id="IPR050707">
    <property type="entry name" value="HTH_MetabolicPath_Reg"/>
</dbReference>
<feature type="domain" description="IclR-ED" evidence="5">
    <location>
        <begin position="75"/>
        <end position="249"/>
    </location>
</feature>
<keyword evidence="1" id="KW-0805">Transcription regulation</keyword>
<organism evidence="6 7">
    <name type="scientific">Pedobacter hiemivivus</name>
    <dbReference type="NCBI Taxonomy" id="2530454"/>
    <lineage>
        <taxon>Bacteria</taxon>
        <taxon>Pseudomonadati</taxon>
        <taxon>Bacteroidota</taxon>
        <taxon>Sphingobacteriia</taxon>
        <taxon>Sphingobacteriales</taxon>
        <taxon>Sphingobacteriaceae</taxon>
        <taxon>Pedobacter</taxon>
    </lineage>
</organism>
<dbReference type="InterPro" id="IPR036390">
    <property type="entry name" value="WH_DNA-bd_sf"/>
</dbReference>
<dbReference type="InterPro" id="IPR014757">
    <property type="entry name" value="Tscrpt_reg_IclR_C"/>
</dbReference>
<dbReference type="SUPFAM" id="SSF55781">
    <property type="entry name" value="GAF domain-like"/>
    <property type="match status" value="1"/>
</dbReference>
<evidence type="ECO:0000259" key="5">
    <source>
        <dbReference type="PROSITE" id="PS51078"/>
    </source>
</evidence>
<keyword evidence="2" id="KW-0238">DNA-binding</keyword>
<dbReference type="Pfam" id="PF09339">
    <property type="entry name" value="HTH_IclR"/>
    <property type="match status" value="1"/>
</dbReference>
<comment type="caution">
    <text evidence="6">The sequence shown here is derived from an EMBL/GenBank/DDBJ whole genome shotgun (WGS) entry which is preliminary data.</text>
</comment>